<keyword evidence="1" id="KW-1133">Transmembrane helix</keyword>
<dbReference type="EMBL" id="FZQP02002946">
    <property type="protein sequence ID" value="VVC96937.1"/>
    <property type="molecule type" value="Genomic_DNA"/>
</dbReference>
<name>A0A5E4QIT8_9NEOP</name>
<evidence type="ECO:0000256" key="1">
    <source>
        <dbReference type="SAM" id="Phobius"/>
    </source>
</evidence>
<protein>
    <submittedName>
        <fullName evidence="2">Uncharacterized protein</fullName>
    </submittedName>
</protein>
<keyword evidence="1" id="KW-0472">Membrane</keyword>
<keyword evidence="3" id="KW-1185">Reference proteome</keyword>
<proteinExistence type="predicted"/>
<evidence type="ECO:0000313" key="3">
    <source>
        <dbReference type="Proteomes" id="UP000324832"/>
    </source>
</evidence>
<sequence length="176" mass="20479">MVHDFEDNMLVLTFKAKGAHGSQLRAGSVHRNPNNESVVTALIVHDAFFSVWAFVWVCAKKSKDFVHGFRVSVLHGAISKLPSVLKRHEHRSKKILNNPSWFKTSGRKEEMRVTREMFSRRAPSIDSRAKSDNFRAARARRRDIDEDFFNYFGNSTRWHSRVAFQGCMSRCHRRPF</sequence>
<organism evidence="2 3">
    <name type="scientific">Leptidea sinapis</name>
    <dbReference type="NCBI Taxonomy" id="189913"/>
    <lineage>
        <taxon>Eukaryota</taxon>
        <taxon>Metazoa</taxon>
        <taxon>Ecdysozoa</taxon>
        <taxon>Arthropoda</taxon>
        <taxon>Hexapoda</taxon>
        <taxon>Insecta</taxon>
        <taxon>Pterygota</taxon>
        <taxon>Neoptera</taxon>
        <taxon>Endopterygota</taxon>
        <taxon>Lepidoptera</taxon>
        <taxon>Glossata</taxon>
        <taxon>Ditrysia</taxon>
        <taxon>Papilionoidea</taxon>
        <taxon>Pieridae</taxon>
        <taxon>Dismorphiinae</taxon>
        <taxon>Leptidea</taxon>
    </lineage>
</organism>
<dbReference type="AlphaFoldDB" id="A0A5E4QIT8"/>
<reference evidence="2 3" key="1">
    <citation type="submission" date="2017-07" db="EMBL/GenBank/DDBJ databases">
        <authorList>
            <person name="Talla V."/>
            <person name="Backstrom N."/>
        </authorList>
    </citation>
    <scope>NUCLEOTIDE SEQUENCE [LARGE SCALE GENOMIC DNA]</scope>
</reference>
<dbReference type="Proteomes" id="UP000324832">
    <property type="component" value="Unassembled WGS sequence"/>
</dbReference>
<keyword evidence="1" id="KW-0812">Transmembrane</keyword>
<feature type="transmembrane region" description="Helical" evidence="1">
    <location>
        <begin position="38"/>
        <end position="59"/>
    </location>
</feature>
<gene>
    <name evidence="2" type="ORF">LSINAPIS_LOCUS8334</name>
</gene>
<evidence type="ECO:0000313" key="2">
    <source>
        <dbReference type="EMBL" id="VVC96937.1"/>
    </source>
</evidence>
<accession>A0A5E4QIT8</accession>